<dbReference type="AlphaFoldDB" id="A0A344L4S1"/>
<dbReference type="RefSeq" id="WP_113692295.1">
    <property type="nucleotide sequence ID" value="NZ_CP015163.1"/>
</dbReference>
<sequence>MSEPVILAEPEWLAREEAHVTRMRKWTVPHAGRRSRGEKHPVLDFLFTYYSHRPSHVERWQPGFGVVLAGDAAKRFLQRRGYHETPDGVAVDPAEFTPARERTARYVSSLLEATASRAPRLSCFGLHEWAMVYRQPHDEVRHAQLPLRLGSRGTDEVVESLEVRCGHFDAFRFFTPDAVPRNTLSPTRETQRESEQPGCLHANMDLFKWAYKLGPFVPAELIGDCFELAADIRELDMRASPYDLSPLGYPAVPIETAAGRAEYARAQAAFARRAAPLRARLIECSNTLLSGCTDAGRLCDN</sequence>
<dbReference type="EMBL" id="CP015163">
    <property type="protein sequence ID" value="AXB43045.1"/>
    <property type="molecule type" value="Genomic_DNA"/>
</dbReference>
<gene>
    <name evidence="1" type="ORF">A4R43_11205</name>
</gene>
<evidence type="ECO:0000313" key="1">
    <source>
        <dbReference type="EMBL" id="AXB43045.1"/>
    </source>
</evidence>
<dbReference type="OrthoDB" id="9790578at2"/>
<protein>
    <submittedName>
        <fullName evidence="1">3-methyladenine DNA glycosylase</fullName>
    </submittedName>
</protein>
<evidence type="ECO:0000313" key="2">
    <source>
        <dbReference type="Proteomes" id="UP000250434"/>
    </source>
</evidence>
<reference evidence="1 2" key="1">
    <citation type="submission" date="2016-04" db="EMBL/GenBank/DDBJ databases">
        <title>Complete genome sequence and analysis of deep-sea sediment isolate, Amycolatopsis sp. WP1.</title>
        <authorList>
            <person name="Wang H."/>
            <person name="Chen S."/>
            <person name="Wu Q."/>
        </authorList>
    </citation>
    <scope>NUCLEOTIDE SEQUENCE [LARGE SCALE GENOMIC DNA]</scope>
    <source>
        <strain evidence="1 2">WP1</strain>
    </source>
</reference>
<keyword evidence="2" id="KW-1185">Reference proteome</keyword>
<accession>A0A344L4S1</accession>
<organism evidence="1 2">
    <name type="scientific">Amycolatopsis albispora</name>
    <dbReference type="NCBI Taxonomy" id="1804986"/>
    <lineage>
        <taxon>Bacteria</taxon>
        <taxon>Bacillati</taxon>
        <taxon>Actinomycetota</taxon>
        <taxon>Actinomycetes</taxon>
        <taxon>Pseudonocardiales</taxon>
        <taxon>Pseudonocardiaceae</taxon>
        <taxon>Amycolatopsis</taxon>
    </lineage>
</organism>
<dbReference type="KEGG" id="aab:A4R43_11205"/>
<dbReference type="Proteomes" id="UP000250434">
    <property type="component" value="Chromosome"/>
</dbReference>
<proteinExistence type="predicted"/>
<name>A0A344L4S1_9PSEU</name>